<dbReference type="Gene3D" id="3.50.30.40">
    <property type="entry name" value="Ribonuclease E inhibitor RraA/RraA-like"/>
    <property type="match status" value="1"/>
</dbReference>
<feature type="binding site" evidence="9">
    <location>
        <begin position="75"/>
        <end position="78"/>
    </location>
    <ligand>
        <name>substrate</name>
    </ligand>
</feature>
<dbReference type="NCBIfam" id="TIGR01935">
    <property type="entry name" value="NOT-MenG"/>
    <property type="match status" value="1"/>
</dbReference>
<accession>A0A0B0DIY1</accession>
<keyword evidence="9" id="KW-0460">Magnesium</keyword>
<evidence type="ECO:0000256" key="1">
    <source>
        <dbReference type="ARBA" id="ARBA00001342"/>
    </source>
</evidence>
<dbReference type="RefSeq" id="WP_035960839.1">
    <property type="nucleotide sequence ID" value="NZ_JROM01000011.1"/>
</dbReference>
<comment type="function">
    <text evidence="7 10">Catalyzes the aldol cleavage of 4-hydroxy-4-methyl-2-oxoglutarate (HMG) into 2 molecules of pyruvate. Also contains a secondary oxaloacetate (OAA) decarboxylase activity due to the common pyruvate enolate transition state formed following C-C bond cleavage in the retro-aldol and decarboxylation reactions.</text>
</comment>
<proteinExistence type="inferred from homology"/>
<dbReference type="Proteomes" id="UP000030664">
    <property type="component" value="Unassembled WGS sequence"/>
</dbReference>
<dbReference type="GO" id="GO:0008948">
    <property type="term" value="F:oxaloacetate decarboxylase activity"/>
    <property type="evidence" value="ECO:0007669"/>
    <property type="project" value="UniProtKB-EC"/>
</dbReference>
<dbReference type="SUPFAM" id="SSF89562">
    <property type="entry name" value="RraA-like"/>
    <property type="match status" value="1"/>
</dbReference>
<organism evidence="11 12">
    <name type="scientific">Kocuria marina</name>
    <dbReference type="NCBI Taxonomy" id="223184"/>
    <lineage>
        <taxon>Bacteria</taxon>
        <taxon>Bacillati</taxon>
        <taxon>Actinomycetota</taxon>
        <taxon>Actinomycetes</taxon>
        <taxon>Micrococcales</taxon>
        <taxon>Micrococcaceae</taxon>
        <taxon>Kocuria</taxon>
    </lineage>
</organism>
<evidence type="ECO:0000256" key="10">
    <source>
        <dbReference type="RuleBase" id="RU004338"/>
    </source>
</evidence>
<dbReference type="GO" id="GO:0047443">
    <property type="term" value="F:4-hydroxy-4-methyl-2-oxoglutarate aldolase activity"/>
    <property type="evidence" value="ECO:0007669"/>
    <property type="project" value="UniProtKB-EC"/>
</dbReference>
<evidence type="ECO:0000313" key="12">
    <source>
        <dbReference type="Proteomes" id="UP000030664"/>
    </source>
</evidence>
<dbReference type="EC" id="4.1.3.17" evidence="10"/>
<comment type="cofactor">
    <cofactor evidence="9">
        <name>Mg(2+)</name>
        <dbReference type="ChEBI" id="CHEBI:18420"/>
    </cofactor>
</comment>
<dbReference type="AlphaFoldDB" id="A0A0B0DIY1"/>
<comment type="cofactor">
    <cofactor evidence="2 10">
        <name>a divalent metal cation</name>
        <dbReference type="ChEBI" id="CHEBI:60240"/>
    </cofactor>
</comment>
<feature type="binding site" evidence="9">
    <location>
        <position position="97"/>
    </location>
    <ligand>
        <name>substrate</name>
    </ligand>
</feature>
<dbReference type="EC" id="4.1.1.112" evidence="10"/>
<protein>
    <recommendedName>
        <fullName evidence="10">4-hydroxy-4-methyl-2-oxoglutarate aldolase</fullName>
        <shortName evidence="10">HMG aldolase</shortName>
        <ecNumber evidence="10">4.1.1.112</ecNumber>
        <ecNumber evidence="10">4.1.3.17</ecNumber>
    </recommendedName>
    <alternativeName>
        <fullName evidence="10">Oxaloacetate decarboxylase</fullName>
    </alternativeName>
</protein>
<comment type="similarity">
    <text evidence="3 10">Belongs to the class II aldolase/RraA-like family.</text>
</comment>
<comment type="catalytic activity">
    <reaction evidence="8 10">
        <text>oxaloacetate + H(+) = pyruvate + CO2</text>
        <dbReference type="Rhea" id="RHEA:15641"/>
        <dbReference type="ChEBI" id="CHEBI:15361"/>
        <dbReference type="ChEBI" id="CHEBI:15378"/>
        <dbReference type="ChEBI" id="CHEBI:16452"/>
        <dbReference type="ChEBI" id="CHEBI:16526"/>
        <dbReference type="EC" id="4.1.1.112"/>
    </reaction>
</comment>
<evidence type="ECO:0000256" key="4">
    <source>
        <dbReference type="ARBA" id="ARBA00011233"/>
    </source>
</evidence>
<name>A0A0B0DIY1_9MICC</name>
<dbReference type="EMBL" id="JROM01000011">
    <property type="protein sequence ID" value="KHE75219.1"/>
    <property type="molecule type" value="Genomic_DNA"/>
</dbReference>
<dbReference type="GO" id="GO:0051252">
    <property type="term" value="P:regulation of RNA metabolic process"/>
    <property type="evidence" value="ECO:0007669"/>
    <property type="project" value="InterPro"/>
</dbReference>
<comment type="catalytic activity">
    <reaction evidence="1 10">
        <text>4-hydroxy-4-methyl-2-oxoglutarate = 2 pyruvate</text>
        <dbReference type="Rhea" id="RHEA:22748"/>
        <dbReference type="ChEBI" id="CHEBI:15361"/>
        <dbReference type="ChEBI" id="CHEBI:58276"/>
        <dbReference type="EC" id="4.1.3.17"/>
    </reaction>
</comment>
<comment type="caution">
    <text evidence="11">The sequence shown here is derived from an EMBL/GenBank/DDBJ whole genome shotgun (WGS) entry which is preliminary data.</text>
</comment>
<gene>
    <name evidence="11" type="ORF">AS25_02025</name>
</gene>
<dbReference type="NCBIfam" id="NF006875">
    <property type="entry name" value="PRK09372.1"/>
    <property type="match status" value="1"/>
</dbReference>
<keyword evidence="5 9" id="KW-0479">Metal-binding</keyword>
<dbReference type="CDD" id="cd16841">
    <property type="entry name" value="RraA_family"/>
    <property type="match status" value="1"/>
</dbReference>
<sequence>MSFATADLYDEHGEDLQSVTTQFISVGGAHRFTGPIRTVRCFESNVDVKKLVATPGEGAVLVVDGQGSMNRALLGDNVARTAVENGWAGLIINAPVRDRVELGTLDIGIKALGTNPRKSEPNDFGEVDVIVNFGGVTFRPGKTLWADEDGVLVER</sequence>
<dbReference type="InterPro" id="IPR010203">
    <property type="entry name" value="RraA"/>
</dbReference>
<dbReference type="InterPro" id="IPR005493">
    <property type="entry name" value="RraA/RraA-like"/>
</dbReference>
<evidence type="ECO:0000256" key="3">
    <source>
        <dbReference type="ARBA" id="ARBA00008621"/>
    </source>
</evidence>
<dbReference type="PANTHER" id="PTHR33254:SF4">
    <property type="entry name" value="4-HYDROXY-4-METHYL-2-OXOGLUTARATE ALDOLASE 3-RELATED"/>
    <property type="match status" value="1"/>
</dbReference>
<reference evidence="11 12" key="1">
    <citation type="submission" date="2014-09" db="EMBL/GenBank/DDBJ databases">
        <title>High-quality draft genome sequence of Kocuria marina SO9-6, an actinobacterium isolated from a copper mine.</title>
        <authorList>
            <person name="Castro D.B."/>
            <person name="Pereira L.B."/>
            <person name="Silva M.V."/>
            <person name="Silva B.P."/>
            <person name="Zanardi B.R."/>
            <person name="Carlos C."/>
            <person name="Belgini D.R."/>
            <person name="Limache E.G."/>
            <person name="Lacerda G.V."/>
            <person name="Nery M.B."/>
            <person name="Gomes M.B."/>
            <person name="Souza S."/>
            <person name="Silva T.M."/>
            <person name="Rodrigues V.D."/>
            <person name="Paulino L.C."/>
            <person name="Vicentini R."/>
            <person name="Ferraz L.F."/>
            <person name="Ottoboni L.M."/>
        </authorList>
    </citation>
    <scope>NUCLEOTIDE SEQUENCE [LARGE SCALE GENOMIC DNA]</scope>
    <source>
        <strain evidence="11 12">SO9-6</strain>
    </source>
</reference>
<dbReference type="eggNOG" id="COG0684">
    <property type="taxonomic scope" value="Bacteria"/>
</dbReference>
<dbReference type="InterPro" id="IPR036704">
    <property type="entry name" value="RraA/RraA-like_sf"/>
</dbReference>
<evidence type="ECO:0000256" key="7">
    <source>
        <dbReference type="ARBA" id="ARBA00025046"/>
    </source>
</evidence>
<evidence type="ECO:0000256" key="5">
    <source>
        <dbReference type="ARBA" id="ARBA00022723"/>
    </source>
</evidence>
<evidence type="ECO:0000313" key="11">
    <source>
        <dbReference type="EMBL" id="KHE75219.1"/>
    </source>
</evidence>
<dbReference type="GO" id="GO:0008428">
    <property type="term" value="F:ribonuclease inhibitor activity"/>
    <property type="evidence" value="ECO:0007669"/>
    <property type="project" value="InterPro"/>
</dbReference>
<comment type="subunit">
    <text evidence="4 10">Homotrimer.</text>
</comment>
<feature type="binding site" evidence="9">
    <location>
        <position position="98"/>
    </location>
    <ligand>
        <name>Mg(2+)</name>
        <dbReference type="ChEBI" id="CHEBI:18420"/>
    </ligand>
</feature>
<dbReference type="GO" id="GO:0046872">
    <property type="term" value="F:metal ion binding"/>
    <property type="evidence" value="ECO:0007669"/>
    <property type="project" value="UniProtKB-KW"/>
</dbReference>
<evidence type="ECO:0000256" key="2">
    <source>
        <dbReference type="ARBA" id="ARBA00001968"/>
    </source>
</evidence>
<evidence type="ECO:0000256" key="9">
    <source>
        <dbReference type="PIRSR" id="PIRSR605493-1"/>
    </source>
</evidence>
<evidence type="ECO:0000256" key="8">
    <source>
        <dbReference type="ARBA" id="ARBA00047973"/>
    </source>
</evidence>
<dbReference type="Pfam" id="PF03737">
    <property type="entry name" value="RraA-like"/>
    <property type="match status" value="1"/>
</dbReference>
<keyword evidence="6 10" id="KW-0456">Lyase</keyword>
<dbReference type="STRING" id="223184.AS25_02025"/>
<evidence type="ECO:0000256" key="6">
    <source>
        <dbReference type="ARBA" id="ARBA00023239"/>
    </source>
</evidence>
<dbReference type="PANTHER" id="PTHR33254">
    <property type="entry name" value="4-HYDROXY-4-METHYL-2-OXOGLUTARATE ALDOLASE 3-RELATED"/>
    <property type="match status" value="1"/>
</dbReference>